<proteinExistence type="predicted"/>
<dbReference type="Proteomes" id="UP000092498">
    <property type="component" value="Chromosome"/>
</dbReference>
<dbReference type="CDD" id="cd05387">
    <property type="entry name" value="BY-kinase"/>
    <property type="match status" value="1"/>
</dbReference>
<dbReference type="InterPro" id="IPR050445">
    <property type="entry name" value="Bact_polysacc_biosynth/exp"/>
</dbReference>
<feature type="transmembrane region" description="Helical" evidence="4">
    <location>
        <begin position="69"/>
        <end position="86"/>
    </location>
</feature>
<evidence type="ECO:0000313" key="6">
    <source>
        <dbReference type="Proteomes" id="UP000092498"/>
    </source>
</evidence>
<dbReference type="SUPFAM" id="SSF52540">
    <property type="entry name" value="P-loop containing nucleoside triphosphate hydrolases"/>
    <property type="match status" value="1"/>
</dbReference>
<keyword evidence="4" id="KW-0472">Membrane</keyword>
<evidence type="ECO:0000256" key="1">
    <source>
        <dbReference type="ARBA" id="ARBA00022741"/>
    </source>
</evidence>
<dbReference type="PANTHER" id="PTHR32309">
    <property type="entry name" value="TYROSINE-PROTEIN KINASE"/>
    <property type="match status" value="1"/>
</dbReference>
<gene>
    <name evidence="5" type="ORF">ATE48_05740</name>
</gene>
<keyword evidence="6" id="KW-1185">Reference proteome</keyword>
<accession>A0A1B1AFW3</accession>
<sequence length="340" mass="36461">MTGERPRYEEPGTRGAATLRRPPSKSLALARLGRGVNRQWMLTLVIAVTVTAAGVGYDLSGGLQPLRSLIFWAPIGVAAGLVIGFVRELGRNTITSLSSFGKNRGYAILGAAPELTPRVLRQLPPDKRTPIGCLAFMPSSPFATAFRNLQSAIATDGVVAFAGAVANEGATTAAMCTAISASQQGRTVIVIDCDLRRRSLTRALGFDPDEGLVDACEEPSQWENFVGEEDETGVHFIPASRSRGPWRNPAAAPGFNELILRLRQSYDLIVLDCPPILVGADGAATAAVADKCVLVTAWDRTPISAVRHAMGALQRRPRAQTAVYVNRVPPEYRFGRLRGE</sequence>
<dbReference type="InterPro" id="IPR027417">
    <property type="entry name" value="P-loop_NTPase"/>
</dbReference>
<name>A0A1B1AFW3_9PROT</name>
<dbReference type="InParanoid" id="A0A1B1AFW3"/>
<feature type="compositionally biased region" description="Basic and acidic residues" evidence="3">
    <location>
        <begin position="1"/>
        <end position="12"/>
    </location>
</feature>
<dbReference type="Gene3D" id="3.40.50.300">
    <property type="entry name" value="P-loop containing nucleotide triphosphate hydrolases"/>
    <property type="match status" value="1"/>
</dbReference>
<dbReference type="STRING" id="1759059.ATE48_05740"/>
<dbReference type="GO" id="GO:0005886">
    <property type="term" value="C:plasma membrane"/>
    <property type="evidence" value="ECO:0007669"/>
    <property type="project" value="TreeGrafter"/>
</dbReference>
<reference evidence="5 6" key="1">
    <citation type="submission" date="2015-11" db="EMBL/GenBank/DDBJ databases">
        <title>Whole-Genome Sequence of Candidatus Oderbacter manganicum from the National Park Lower Oder Valley, Germany.</title>
        <authorList>
            <person name="Braun B."/>
            <person name="Liere K."/>
            <person name="Szewzyk U."/>
        </authorList>
    </citation>
    <scope>NUCLEOTIDE SEQUENCE [LARGE SCALE GENOMIC DNA]</scope>
    <source>
        <strain evidence="5 6">OTSz_A_272</strain>
    </source>
</reference>
<evidence type="ECO:0000256" key="4">
    <source>
        <dbReference type="SAM" id="Phobius"/>
    </source>
</evidence>
<dbReference type="AlphaFoldDB" id="A0A1B1AFW3"/>
<dbReference type="EMBL" id="CP013244">
    <property type="protein sequence ID" value="ANP45452.1"/>
    <property type="molecule type" value="Genomic_DNA"/>
</dbReference>
<evidence type="ECO:0008006" key="7">
    <source>
        <dbReference type="Google" id="ProtNLM"/>
    </source>
</evidence>
<feature type="region of interest" description="Disordered" evidence="3">
    <location>
        <begin position="1"/>
        <end position="20"/>
    </location>
</feature>
<dbReference type="GO" id="GO:0004713">
    <property type="term" value="F:protein tyrosine kinase activity"/>
    <property type="evidence" value="ECO:0007669"/>
    <property type="project" value="TreeGrafter"/>
</dbReference>
<keyword evidence="4" id="KW-0812">Transmembrane</keyword>
<dbReference type="KEGG" id="cbot:ATE48_05740"/>
<organism evidence="5 6">
    <name type="scientific">Candidatus Viadribacter manganicus</name>
    <dbReference type="NCBI Taxonomy" id="1759059"/>
    <lineage>
        <taxon>Bacteria</taxon>
        <taxon>Pseudomonadati</taxon>
        <taxon>Pseudomonadota</taxon>
        <taxon>Alphaproteobacteria</taxon>
        <taxon>Hyphomonadales</taxon>
        <taxon>Hyphomonadaceae</taxon>
        <taxon>Candidatus Viadribacter</taxon>
    </lineage>
</organism>
<evidence type="ECO:0000256" key="2">
    <source>
        <dbReference type="ARBA" id="ARBA00022840"/>
    </source>
</evidence>
<protein>
    <recommendedName>
        <fullName evidence="7">AAA domain-containing protein</fullName>
    </recommendedName>
</protein>
<evidence type="ECO:0000256" key="3">
    <source>
        <dbReference type="SAM" id="MobiDB-lite"/>
    </source>
</evidence>
<dbReference type="InterPro" id="IPR005702">
    <property type="entry name" value="Wzc-like_C"/>
</dbReference>
<feature type="transmembrane region" description="Helical" evidence="4">
    <location>
        <begin position="40"/>
        <end position="57"/>
    </location>
</feature>
<keyword evidence="2" id="KW-0067">ATP-binding</keyword>
<keyword evidence="1" id="KW-0547">Nucleotide-binding</keyword>
<keyword evidence="4" id="KW-1133">Transmembrane helix</keyword>
<dbReference type="PANTHER" id="PTHR32309:SF13">
    <property type="entry name" value="FERRIC ENTEROBACTIN TRANSPORT PROTEIN FEPE"/>
    <property type="match status" value="1"/>
</dbReference>
<evidence type="ECO:0000313" key="5">
    <source>
        <dbReference type="EMBL" id="ANP45452.1"/>
    </source>
</evidence>